<dbReference type="Proteomes" id="UP000245884">
    <property type="component" value="Unassembled WGS sequence"/>
</dbReference>
<feature type="region of interest" description="Disordered" evidence="2">
    <location>
        <begin position="180"/>
        <end position="294"/>
    </location>
</feature>
<organism evidence="3 4">
    <name type="scientific">Jaminaea rosea</name>
    <dbReference type="NCBI Taxonomy" id="1569628"/>
    <lineage>
        <taxon>Eukaryota</taxon>
        <taxon>Fungi</taxon>
        <taxon>Dikarya</taxon>
        <taxon>Basidiomycota</taxon>
        <taxon>Ustilaginomycotina</taxon>
        <taxon>Exobasidiomycetes</taxon>
        <taxon>Microstromatales</taxon>
        <taxon>Microstromatales incertae sedis</taxon>
        <taxon>Jaminaea</taxon>
    </lineage>
</organism>
<feature type="compositionally biased region" description="Low complexity" evidence="2">
    <location>
        <begin position="194"/>
        <end position="215"/>
    </location>
</feature>
<dbReference type="Gene3D" id="1.20.1260.60">
    <property type="entry name" value="Vacuolar protein sorting-associated protein Ist1"/>
    <property type="match status" value="1"/>
</dbReference>
<keyword evidence="4" id="KW-1185">Reference proteome</keyword>
<protein>
    <submittedName>
        <fullName evidence="3">DUF292-domain-containing protein</fullName>
    </submittedName>
</protein>
<name>A0A316V1M1_9BASI</name>
<comment type="similarity">
    <text evidence="1">Belongs to the IST1 family.</text>
</comment>
<dbReference type="GO" id="GO:0015031">
    <property type="term" value="P:protein transport"/>
    <property type="evidence" value="ECO:0007669"/>
    <property type="project" value="InterPro"/>
</dbReference>
<dbReference type="InterPro" id="IPR005061">
    <property type="entry name" value="Ist1"/>
</dbReference>
<evidence type="ECO:0000313" key="3">
    <source>
        <dbReference type="EMBL" id="PWN30073.1"/>
    </source>
</evidence>
<dbReference type="FunFam" id="1.20.1260.60:FF:000002">
    <property type="entry name" value="Vacuolar protein sorting-associated protein IST1"/>
    <property type="match status" value="1"/>
</dbReference>
<dbReference type="InterPro" id="IPR042277">
    <property type="entry name" value="IST1-like"/>
</dbReference>
<dbReference type="EMBL" id="KZ819662">
    <property type="protein sequence ID" value="PWN30073.1"/>
    <property type="molecule type" value="Genomic_DNA"/>
</dbReference>
<gene>
    <name evidence="3" type="ORF">BDZ90DRAFT_225033</name>
</gene>
<dbReference type="GeneID" id="37026469"/>
<dbReference type="AlphaFoldDB" id="A0A316V1M1"/>
<dbReference type="Pfam" id="PF03398">
    <property type="entry name" value="Ist1"/>
    <property type="match status" value="1"/>
</dbReference>
<feature type="compositionally biased region" description="Basic and acidic residues" evidence="2">
    <location>
        <begin position="266"/>
        <end position="286"/>
    </location>
</feature>
<sequence length="294" mass="31889">MPAWNPTRTKIQLKLAIERTKMLQEKKEAIAKKERKEISALIARGKEETARIKTEGIIAEDIHIELLEILELYSETLLARFALLDLPGREPDPQISEPIAALIHSAPRVELRELHILREMLLSRYSREFGQDAIENNKGVAGARVTSRLKVSTPSPELVDLYISEICKAYDVKFESPHLKAGESDKEEQDAVEEATSSAAAAAAANGETASATSANGGLPPPAAEPTLDPKAGPATRSDALTSKAVGNTVPKEAADSSMANKTLGTKKEVPSGASKEQKDYDDLEARFAALKKR</sequence>
<dbReference type="STRING" id="1569628.A0A316V1M1"/>
<evidence type="ECO:0000313" key="4">
    <source>
        <dbReference type="Proteomes" id="UP000245884"/>
    </source>
</evidence>
<dbReference type="RefSeq" id="XP_025364685.1">
    <property type="nucleotide sequence ID" value="XM_025504646.1"/>
</dbReference>
<dbReference type="OrthoDB" id="29853at2759"/>
<proteinExistence type="inferred from homology"/>
<dbReference type="PANTHER" id="PTHR12161">
    <property type="entry name" value="IST1 FAMILY MEMBER"/>
    <property type="match status" value="1"/>
</dbReference>
<evidence type="ECO:0000256" key="1">
    <source>
        <dbReference type="ARBA" id="ARBA00005536"/>
    </source>
</evidence>
<dbReference type="PANTHER" id="PTHR12161:SF5">
    <property type="entry name" value="IST1 HOMOLOG"/>
    <property type="match status" value="1"/>
</dbReference>
<evidence type="ECO:0000256" key="2">
    <source>
        <dbReference type="SAM" id="MobiDB-lite"/>
    </source>
</evidence>
<accession>A0A316V1M1</accession>
<reference evidence="3 4" key="1">
    <citation type="journal article" date="2018" name="Mol. Biol. Evol.">
        <title>Broad Genomic Sampling Reveals a Smut Pathogenic Ancestry of the Fungal Clade Ustilaginomycotina.</title>
        <authorList>
            <person name="Kijpornyongpan T."/>
            <person name="Mondo S.J."/>
            <person name="Barry K."/>
            <person name="Sandor L."/>
            <person name="Lee J."/>
            <person name="Lipzen A."/>
            <person name="Pangilinan J."/>
            <person name="LaButti K."/>
            <person name="Hainaut M."/>
            <person name="Henrissat B."/>
            <person name="Grigoriev I.V."/>
            <person name="Spatafora J.W."/>
            <person name="Aime M.C."/>
        </authorList>
    </citation>
    <scope>NUCLEOTIDE SEQUENCE [LARGE SCALE GENOMIC DNA]</scope>
    <source>
        <strain evidence="3 4">MCA 5214</strain>
    </source>
</reference>